<evidence type="ECO:0000256" key="1">
    <source>
        <dbReference type="SAM" id="Phobius"/>
    </source>
</evidence>
<keyword evidence="3" id="KW-1185">Reference proteome</keyword>
<keyword evidence="1" id="KW-0472">Membrane</keyword>
<proteinExistence type="predicted"/>
<name>A0A841IT40_9ACTN</name>
<feature type="transmembrane region" description="Helical" evidence="1">
    <location>
        <begin position="39"/>
        <end position="57"/>
    </location>
</feature>
<keyword evidence="1" id="KW-0812">Transmembrane</keyword>
<accession>A0A841IT40</accession>
<dbReference type="Proteomes" id="UP000536604">
    <property type="component" value="Unassembled WGS sequence"/>
</dbReference>
<feature type="transmembrane region" description="Helical" evidence="1">
    <location>
        <begin position="16"/>
        <end position="33"/>
    </location>
</feature>
<evidence type="ECO:0000313" key="3">
    <source>
        <dbReference type="Proteomes" id="UP000536604"/>
    </source>
</evidence>
<protein>
    <recommendedName>
        <fullName evidence="4">PH (Pleckstrin Homology) domain-containing protein</fullName>
    </recommendedName>
</protein>
<evidence type="ECO:0008006" key="4">
    <source>
        <dbReference type="Google" id="ProtNLM"/>
    </source>
</evidence>
<evidence type="ECO:0000313" key="2">
    <source>
        <dbReference type="EMBL" id="MBB6121847.1"/>
    </source>
</evidence>
<keyword evidence="1" id="KW-1133">Transmembrane helix</keyword>
<sequence>MSETVRLVCPVGRKHVELFSGYALVALGVVAIAVDVSHWANITLGVLLVLLGAAVAVHGHTIKTPVLEVSDGEFRYRRGDYEIGVPFSDIGSYYLLPGSIRSLGLCDRAGRPKRFPSLQSRRTSRTYLPLTGMTSPAKVESFMAMAGIPPRKRSLSS</sequence>
<reference evidence="2 3" key="1">
    <citation type="submission" date="2020-08" db="EMBL/GenBank/DDBJ databases">
        <title>Genomic Encyclopedia of Type Strains, Phase III (KMG-III): the genomes of soil and plant-associated and newly described type strains.</title>
        <authorList>
            <person name="Whitman W."/>
        </authorList>
    </citation>
    <scope>NUCLEOTIDE SEQUENCE [LARGE SCALE GENOMIC DNA]</scope>
    <source>
        <strain evidence="2 3">CECT 8712</strain>
    </source>
</reference>
<organism evidence="2 3">
    <name type="scientific">Nocardiopsis algeriensis</name>
    <dbReference type="NCBI Taxonomy" id="1478215"/>
    <lineage>
        <taxon>Bacteria</taxon>
        <taxon>Bacillati</taxon>
        <taxon>Actinomycetota</taxon>
        <taxon>Actinomycetes</taxon>
        <taxon>Streptosporangiales</taxon>
        <taxon>Nocardiopsidaceae</taxon>
        <taxon>Nocardiopsis</taxon>
    </lineage>
</organism>
<gene>
    <name evidence="2" type="ORF">FHS13_003826</name>
</gene>
<dbReference type="RefSeq" id="WP_184293293.1">
    <property type="nucleotide sequence ID" value="NZ_JACHJO010000012.1"/>
</dbReference>
<dbReference type="EMBL" id="JACHJO010000012">
    <property type="protein sequence ID" value="MBB6121847.1"/>
    <property type="molecule type" value="Genomic_DNA"/>
</dbReference>
<dbReference type="AlphaFoldDB" id="A0A841IT40"/>
<comment type="caution">
    <text evidence="2">The sequence shown here is derived from an EMBL/GenBank/DDBJ whole genome shotgun (WGS) entry which is preliminary data.</text>
</comment>